<organism evidence="2 3">
    <name type="scientific">Digitaria exilis</name>
    <dbReference type="NCBI Taxonomy" id="1010633"/>
    <lineage>
        <taxon>Eukaryota</taxon>
        <taxon>Viridiplantae</taxon>
        <taxon>Streptophyta</taxon>
        <taxon>Embryophyta</taxon>
        <taxon>Tracheophyta</taxon>
        <taxon>Spermatophyta</taxon>
        <taxon>Magnoliopsida</taxon>
        <taxon>Liliopsida</taxon>
        <taxon>Poales</taxon>
        <taxon>Poaceae</taxon>
        <taxon>PACMAD clade</taxon>
        <taxon>Panicoideae</taxon>
        <taxon>Panicodae</taxon>
        <taxon>Paniceae</taxon>
        <taxon>Anthephorinae</taxon>
        <taxon>Digitaria</taxon>
    </lineage>
</organism>
<comment type="caution">
    <text evidence="2">The sequence shown here is derived from an EMBL/GenBank/DDBJ whole genome shotgun (WGS) entry which is preliminary data.</text>
</comment>
<proteinExistence type="predicted"/>
<feature type="region of interest" description="Disordered" evidence="1">
    <location>
        <begin position="1"/>
        <end position="20"/>
    </location>
</feature>
<evidence type="ECO:0000256" key="1">
    <source>
        <dbReference type="SAM" id="MobiDB-lite"/>
    </source>
</evidence>
<name>A0A835FMF5_9POAL</name>
<sequence>MRYRPRWQPSKETTELRSGRRTQVATLEVLICRKKNITSTTAMSSAGVGRRDSRSHLHSAASAPRTHVLSRPPPYVYKRGREAHAKGQEFVSFSHLACNPYYEQHETGAPHHCWTIKTPVSPPAIGATSGLAPQSLVCAGATKSGTDNLSNTF</sequence>
<feature type="region of interest" description="Disordered" evidence="1">
    <location>
        <begin position="42"/>
        <end position="73"/>
    </location>
</feature>
<protein>
    <submittedName>
        <fullName evidence="2">Uncharacterized protein</fullName>
    </submittedName>
</protein>
<dbReference type="EMBL" id="JACEFO010000598">
    <property type="protein sequence ID" value="KAF8762871.1"/>
    <property type="molecule type" value="Genomic_DNA"/>
</dbReference>
<reference evidence="2" key="1">
    <citation type="submission" date="2020-07" db="EMBL/GenBank/DDBJ databases">
        <title>Genome sequence and genetic diversity analysis of an under-domesticated orphan crop, white fonio (Digitaria exilis).</title>
        <authorList>
            <person name="Bennetzen J.L."/>
            <person name="Chen S."/>
            <person name="Ma X."/>
            <person name="Wang X."/>
            <person name="Yssel A.E.J."/>
            <person name="Chaluvadi S.R."/>
            <person name="Johnson M."/>
            <person name="Gangashetty P."/>
            <person name="Hamidou F."/>
            <person name="Sanogo M.D."/>
            <person name="Zwaenepoel A."/>
            <person name="Wallace J."/>
            <person name="Van De Peer Y."/>
            <person name="Van Deynze A."/>
        </authorList>
    </citation>
    <scope>NUCLEOTIDE SEQUENCE</scope>
    <source>
        <tissue evidence="2">Leaves</tissue>
    </source>
</reference>
<evidence type="ECO:0000313" key="2">
    <source>
        <dbReference type="EMBL" id="KAF8762871.1"/>
    </source>
</evidence>
<accession>A0A835FMF5</accession>
<dbReference type="AlphaFoldDB" id="A0A835FMF5"/>
<dbReference type="Proteomes" id="UP000636709">
    <property type="component" value="Unassembled WGS sequence"/>
</dbReference>
<evidence type="ECO:0000313" key="3">
    <source>
        <dbReference type="Proteomes" id="UP000636709"/>
    </source>
</evidence>
<keyword evidence="3" id="KW-1185">Reference proteome</keyword>
<gene>
    <name evidence="2" type="ORF">HU200_008975</name>
</gene>